<dbReference type="OrthoDB" id="361362at2759"/>
<name>A0A7R8V4F7_HERIL</name>
<dbReference type="GO" id="GO:0071339">
    <property type="term" value="C:MLL1 complex"/>
    <property type="evidence" value="ECO:0007669"/>
    <property type="project" value="TreeGrafter"/>
</dbReference>
<dbReference type="SUPFAM" id="SSF48371">
    <property type="entry name" value="ARM repeat"/>
    <property type="match status" value="1"/>
</dbReference>
<organism evidence="5 6">
    <name type="scientific">Hermetia illucens</name>
    <name type="common">Black soldier fly</name>
    <dbReference type="NCBI Taxonomy" id="343691"/>
    <lineage>
        <taxon>Eukaryota</taxon>
        <taxon>Metazoa</taxon>
        <taxon>Ecdysozoa</taxon>
        <taxon>Arthropoda</taxon>
        <taxon>Hexapoda</taxon>
        <taxon>Insecta</taxon>
        <taxon>Pterygota</taxon>
        <taxon>Neoptera</taxon>
        <taxon>Endopterygota</taxon>
        <taxon>Diptera</taxon>
        <taxon>Brachycera</taxon>
        <taxon>Stratiomyomorpha</taxon>
        <taxon>Stratiomyidae</taxon>
        <taxon>Hermetiinae</taxon>
        <taxon>Hermetia</taxon>
    </lineage>
</organism>
<keyword evidence="6" id="KW-1185">Reference proteome</keyword>
<dbReference type="InterPro" id="IPR011989">
    <property type="entry name" value="ARM-like"/>
</dbReference>
<dbReference type="Proteomes" id="UP000594454">
    <property type="component" value="Chromosome 6"/>
</dbReference>
<evidence type="ECO:0000259" key="4">
    <source>
        <dbReference type="Pfam" id="PF12333"/>
    </source>
</evidence>
<dbReference type="FunCoup" id="A0A7R8V4F7">
    <property type="interactions" value="602"/>
</dbReference>
<gene>
    <name evidence="5" type="ORF">HERILL_LOCUS14830</name>
</gene>
<dbReference type="InterPro" id="IPR024679">
    <property type="entry name" value="Ipi1_N"/>
</dbReference>
<dbReference type="AlphaFoldDB" id="A0A7R8V4F7"/>
<dbReference type="OMA" id="WLEVRPQ"/>
<evidence type="ECO:0000256" key="3">
    <source>
        <dbReference type="ARBA" id="ARBA00023242"/>
    </source>
</evidence>
<accession>A0A7R8V4F7</accession>
<proteinExistence type="inferred from homology"/>
<dbReference type="EMBL" id="LR899014">
    <property type="protein sequence ID" value="CAD7092473.1"/>
    <property type="molecule type" value="Genomic_DNA"/>
</dbReference>
<evidence type="ECO:0000313" key="6">
    <source>
        <dbReference type="Proteomes" id="UP000594454"/>
    </source>
</evidence>
<evidence type="ECO:0000256" key="2">
    <source>
        <dbReference type="ARBA" id="ARBA00006427"/>
    </source>
</evidence>
<dbReference type="InParanoid" id="A0A7R8V4F7"/>
<feature type="domain" description="Pre-rRNA-processing protein Ipi1 N-terminal" evidence="4">
    <location>
        <begin position="132"/>
        <end position="227"/>
    </location>
</feature>
<evidence type="ECO:0000313" key="5">
    <source>
        <dbReference type="EMBL" id="CAD7092473.1"/>
    </source>
</evidence>
<comment type="subcellular location">
    <subcellularLocation>
        <location evidence="1">Nucleus</location>
    </subcellularLocation>
</comment>
<keyword evidence="3" id="KW-0539">Nucleus</keyword>
<reference evidence="5 6" key="1">
    <citation type="submission" date="2020-11" db="EMBL/GenBank/DDBJ databases">
        <authorList>
            <person name="Wallbank WR R."/>
            <person name="Pardo Diaz C."/>
            <person name="Kozak K."/>
            <person name="Martin S."/>
            <person name="Jiggins C."/>
            <person name="Moest M."/>
            <person name="Warren A I."/>
            <person name="Generalovic N T."/>
            <person name="Byers J.R.P. K."/>
            <person name="Montejo-Kovacevich G."/>
            <person name="Yen C E."/>
        </authorList>
    </citation>
    <scope>NUCLEOTIDE SEQUENCE [LARGE SCALE GENOMIC DNA]</scope>
</reference>
<dbReference type="PANTHER" id="PTHR16056">
    <property type="entry name" value="REGULATOR OF MICROTUBULE DYNAMICS PROTEIN"/>
    <property type="match status" value="1"/>
</dbReference>
<comment type="similarity">
    <text evidence="2">Belongs to the IPI1/TEX10 family.</text>
</comment>
<sequence length="649" mass="74580">MGKHKKFLKSEKAKVKLKDRKLPKGLNVTKTEFKVRKIILREQLHETVLEEGKRKQSVKELLTRLKHHNASFRTAAIRSLSEYLDIQRDEVHRHLGPLVQGIAAVSLDIEKDIRRESFKLLGTLFSLVPASSIEPFFEMISSYLRCAMTHIQLPIQEDSLLMLDVLLIHVPHLVAGNSNRIFSNFLDMISKFRGDAKPGRTLTTNVGSKITTIKWRTKILERLKDMLATMISHKQSDAQVSSDTKKSSMAHYQFVPNVDVYCPIYRMHLNTHYDLSSVLVRSRDVVKDTESDRLRTYISQLVPLLFDSWLEVRSFDKQELQRKQLLISNDAASTLKTILNILIHLWDLAVICDNEENDTEVCDWFKKECRQELNEHMLGGMPYQQAEGSGVSKTKSKGQATDREVFESSGPHCLNQNLNIIYLCCILNASERDLSFDQATHILQFLINNIQTFKQFSPDWVSPLPNCLRQILYENGAYFLQIDKANTKMLLQTVLNCFQNELFGRENKSKILTVLCDIIMRNDLYKAYGGSDFNGWLEDLPQILCNPQVPLSVIMTLCQLGKQKNQVFLQALRNSALKVIENLSSINIIGCDDKFDGQKSLMNMFYWIDGWSLEDQVKVKGHAQIYVTDENTLNYFSFILEQSSKKINA</sequence>
<evidence type="ECO:0000256" key="1">
    <source>
        <dbReference type="ARBA" id="ARBA00004123"/>
    </source>
</evidence>
<dbReference type="InterPro" id="IPR016024">
    <property type="entry name" value="ARM-type_fold"/>
</dbReference>
<dbReference type="Gene3D" id="1.25.10.10">
    <property type="entry name" value="Leucine-rich Repeat Variant"/>
    <property type="match status" value="1"/>
</dbReference>
<protein>
    <recommendedName>
        <fullName evidence="4">Pre-rRNA-processing protein Ipi1 N-terminal domain-containing protein</fullName>
    </recommendedName>
</protein>
<dbReference type="Pfam" id="PF12333">
    <property type="entry name" value="Ipi1_N"/>
    <property type="match status" value="1"/>
</dbReference>
<dbReference type="PANTHER" id="PTHR16056:SF2">
    <property type="entry name" value="TESTIS-EXPRESSED PROTEIN 10"/>
    <property type="match status" value="1"/>
</dbReference>